<keyword evidence="2" id="KW-1185">Reference proteome</keyword>
<name>A9DA43_9GAMM</name>
<dbReference type="AlphaFoldDB" id="A9DA43"/>
<sequence>MEKLNAVNEKFSSALLQLDEIDVDSGKGDELVSDLHRLLGERQKLLEHLVSDSEFDDREYLEKQLSLTQKYKLQANKVMRHRQNLLHSGKKSQRQINVYKTISSNK</sequence>
<protein>
    <recommendedName>
        <fullName evidence="3">Flagellar protein FliT</fullName>
    </recommendedName>
</protein>
<comment type="caution">
    <text evidence="1">The sequence shown here is derived from an EMBL/GenBank/DDBJ whole genome shotgun (WGS) entry which is preliminary data.</text>
</comment>
<gene>
    <name evidence="1" type="ORF">KT99_15772</name>
</gene>
<proteinExistence type="predicted"/>
<reference evidence="1 2" key="1">
    <citation type="submission" date="2007-10" db="EMBL/GenBank/DDBJ databases">
        <authorList>
            <person name="Yayanos A."/>
            <person name="Ferriera S."/>
            <person name="Johnson J."/>
            <person name="Kravitz S."/>
            <person name="Halpern A."/>
            <person name="Remington K."/>
            <person name="Beeson K."/>
            <person name="Tran B."/>
            <person name="Rogers Y.-H."/>
            <person name="Friedman R."/>
            <person name="Venter J.C."/>
        </authorList>
    </citation>
    <scope>NUCLEOTIDE SEQUENCE [LARGE SCALE GENOMIC DNA]</scope>
    <source>
        <strain evidence="1 2">KT99</strain>
    </source>
</reference>
<evidence type="ECO:0000313" key="2">
    <source>
        <dbReference type="Proteomes" id="UP000005839"/>
    </source>
</evidence>
<evidence type="ECO:0000313" key="1">
    <source>
        <dbReference type="EMBL" id="EDQ00700.1"/>
    </source>
</evidence>
<dbReference type="Proteomes" id="UP000005839">
    <property type="component" value="Unassembled WGS sequence"/>
</dbReference>
<organism evidence="1 2">
    <name type="scientific">Shewanella benthica KT99</name>
    <dbReference type="NCBI Taxonomy" id="314608"/>
    <lineage>
        <taxon>Bacteria</taxon>
        <taxon>Pseudomonadati</taxon>
        <taxon>Pseudomonadota</taxon>
        <taxon>Gammaproteobacteria</taxon>
        <taxon>Alteromonadales</taxon>
        <taxon>Shewanellaceae</taxon>
        <taxon>Shewanella</taxon>
    </lineage>
</organism>
<accession>A9DA43</accession>
<dbReference type="STRING" id="314608.KT99_15772"/>
<evidence type="ECO:0008006" key="3">
    <source>
        <dbReference type="Google" id="ProtNLM"/>
    </source>
</evidence>
<dbReference type="EMBL" id="ABIC01000017">
    <property type="protein sequence ID" value="EDQ00700.1"/>
    <property type="molecule type" value="Genomic_DNA"/>
</dbReference>
<dbReference type="RefSeq" id="WP_005499531.1">
    <property type="nucleotide sequence ID" value="NZ_ABIC01000017.1"/>
</dbReference>